<sequence>MPSWTSAAHLPWHQIFEHRALAISMETAIMIAYRKEDLMIVTGLKALLMAARFGLLDLVESLIKASFVSFVTFRKFTALSWYPVRPGERSCRVSPKPRAGWFSEQNQEDPNGD</sequence>
<name>A0A1J9PXL0_9EURO</name>
<evidence type="ECO:0000313" key="2">
    <source>
        <dbReference type="EMBL" id="OJD21080.1"/>
    </source>
</evidence>
<keyword evidence="3" id="KW-1185">Reference proteome</keyword>
<evidence type="ECO:0000313" key="3">
    <source>
        <dbReference type="Proteomes" id="UP000242791"/>
    </source>
</evidence>
<dbReference type="AlphaFoldDB" id="A0A1J9PXL0"/>
<proteinExistence type="predicted"/>
<dbReference type="OrthoDB" id="10563554at2759"/>
<feature type="region of interest" description="Disordered" evidence="1">
    <location>
        <begin position="88"/>
        <end position="113"/>
    </location>
</feature>
<organism evidence="2 3">
    <name type="scientific">Blastomyces percursus</name>
    <dbReference type="NCBI Taxonomy" id="1658174"/>
    <lineage>
        <taxon>Eukaryota</taxon>
        <taxon>Fungi</taxon>
        <taxon>Dikarya</taxon>
        <taxon>Ascomycota</taxon>
        <taxon>Pezizomycotina</taxon>
        <taxon>Eurotiomycetes</taxon>
        <taxon>Eurotiomycetidae</taxon>
        <taxon>Onygenales</taxon>
        <taxon>Ajellomycetaceae</taxon>
        <taxon>Blastomyces</taxon>
    </lineage>
</organism>
<dbReference type="VEuPathDB" id="FungiDB:ACJ73_07580"/>
<gene>
    <name evidence="2" type="ORF">ACJ73_07580</name>
</gene>
<evidence type="ECO:0000256" key="1">
    <source>
        <dbReference type="SAM" id="MobiDB-lite"/>
    </source>
</evidence>
<dbReference type="EMBL" id="LGTZ01001560">
    <property type="protein sequence ID" value="OJD21080.1"/>
    <property type="molecule type" value="Genomic_DNA"/>
</dbReference>
<dbReference type="Proteomes" id="UP000242791">
    <property type="component" value="Unassembled WGS sequence"/>
</dbReference>
<reference evidence="2 3" key="1">
    <citation type="submission" date="2015-08" db="EMBL/GenBank/DDBJ databases">
        <title>Emmonsia species relationships and genome sequence.</title>
        <authorList>
            <person name="Cuomo C.A."/>
            <person name="Schwartz I.S."/>
            <person name="Kenyon C."/>
            <person name="De Hoog G.S."/>
            <person name="Govender N.P."/>
            <person name="Botha A."/>
            <person name="Moreno L."/>
            <person name="De Vries M."/>
            <person name="Munoz J.F."/>
            <person name="Stielow J.B."/>
        </authorList>
    </citation>
    <scope>NUCLEOTIDE SEQUENCE [LARGE SCALE GENOMIC DNA]</scope>
    <source>
        <strain evidence="2 3">EI222</strain>
    </source>
</reference>
<accession>A0A1J9PXL0</accession>
<comment type="caution">
    <text evidence="2">The sequence shown here is derived from an EMBL/GenBank/DDBJ whole genome shotgun (WGS) entry which is preliminary data.</text>
</comment>
<protein>
    <submittedName>
        <fullName evidence="2">Uncharacterized protein</fullName>
    </submittedName>
</protein>